<keyword evidence="2" id="KW-1185">Reference proteome</keyword>
<accession>A0A840HRE6</accession>
<protein>
    <recommendedName>
        <fullName evidence="3">Cupin domain-containing protein</fullName>
    </recommendedName>
</protein>
<evidence type="ECO:0000313" key="2">
    <source>
        <dbReference type="Proteomes" id="UP000575068"/>
    </source>
</evidence>
<dbReference type="AlphaFoldDB" id="A0A840HRE6"/>
<name>A0A840HRE6_9SPHN</name>
<comment type="caution">
    <text evidence="1">The sequence shown here is derived from an EMBL/GenBank/DDBJ whole genome shotgun (WGS) entry which is preliminary data.</text>
</comment>
<dbReference type="EMBL" id="JACHOV010000002">
    <property type="protein sequence ID" value="MBB4640209.1"/>
    <property type="molecule type" value="Genomic_DNA"/>
</dbReference>
<dbReference type="Proteomes" id="UP000575068">
    <property type="component" value="Unassembled WGS sequence"/>
</dbReference>
<gene>
    <name evidence="1" type="ORF">HNQ99_000497</name>
</gene>
<evidence type="ECO:0000313" key="1">
    <source>
        <dbReference type="EMBL" id="MBB4640209.1"/>
    </source>
</evidence>
<evidence type="ECO:0008006" key="3">
    <source>
        <dbReference type="Google" id="ProtNLM"/>
    </source>
</evidence>
<sequence length="127" mass="13847">MKEKVQYHQDLPVMKVVAGHHQSVPFILTREMFGGISVELAGAEISNLIECPVAAAHVHDVPEIYLLFSPRPGGAVIAVEVEDETVILKSPGALYVPAGKVHRFITKKAEAGSFCFGLFLFDKDRSS</sequence>
<organism evidence="1 2">
    <name type="scientific">Rhizorhapis suberifaciens</name>
    <name type="common">corky root of lettuce</name>
    <dbReference type="NCBI Taxonomy" id="13656"/>
    <lineage>
        <taxon>Bacteria</taxon>
        <taxon>Pseudomonadati</taxon>
        <taxon>Pseudomonadota</taxon>
        <taxon>Alphaproteobacteria</taxon>
        <taxon>Sphingomonadales</taxon>
        <taxon>Sphingomonadaceae</taxon>
        <taxon>Rhizorhapis</taxon>
    </lineage>
</organism>
<dbReference type="RefSeq" id="WP_184474077.1">
    <property type="nucleotide sequence ID" value="NZ_JACHOV010000002.1"/>
</dbReference>
<reference evidence="1 2" key="1">
    <citation type="submission" date="2020-08" db="EMBL/GenBank/DDBJ databases">
        <title>Genomic Encyclopedia of Type Strains, Phase IV (KMG-IV): sequencing the most valuable type-strain genomes for metagenomic binning, comparative biology and taxonomic classification.</title>
        <authorList>
            <person name="Goeker M."/>
        </authorList>
    </citation>
    <scope>NUCLEOTIDE SEQUENCE [LARGE SCALE GENOMIC DNA]</scope>
    <source>
        <strain evidence="1 2">DSM 7465</strain>
    </source>
</reference>
<proteinExistence type="predicted"/>